<feature type="transmembrane region" description="Helical" evidence="11">
    <location>
        <begin position="211"/>
        <end position="233"/>
    </location>
</feature>
<comment type="caution">
    <text evidence="13">The sequence shown here is derived from an EMBL/GenBank/DDBJ whole genome shotgun (WGS) entry which is preliminary data.</text>
</comment>
<evidence type="ECO:0000256" key="11">
    <source>
        <dbReference type="SAM" id="Phobius"/>
    </source>
</evidence>
<keyword evidence="8 11" id="KW-0472">Membrane</keyword>
<dbReference type="PANTHER" id="PTHR13046">
    <property type="entry name" value="PROTEASE U48 CAAX PRENYL PROTEASE RCE1"/>
    <property type="match status" value="1"/>
</dbReference>
<protein>
    <recommendedName>
        <fullName evidence="10">intramembrane prenyl-peptidase Rce1</fullName>
        <ecNumber evidence="10">3.4.26.1</ecNumber>
    </recommendedName>
</protein>
<sequence>MPVVEPPILSLTEFILASGFFAGSYVGSIYVLQSARLDSKDKSRDDPSVIKARLTAVSTSTVGSLLGVAAIVWKAGKFPTILDAIRPAAKCLGLVLPSPVLQPLLLTPLLYLGPFYTAWLDKSLPFMSNWWYKRDVVQRLASWTGARNYFISPLTEELVFRSCIVGVAKLAGIGPKKIIFLTPLWFGIAHIHHAHEQYNRLGRTGKALQRALVISTIQLGYTTLFGWYASFLFLRTGSVITPTLAHTFCNIMGMPTIQDDVRHHPNRKLLIWLTHIAGIVGFGFALGPWTRS</sequence>
<dbReference type="GO" id="GO:0005789">
    <property type="term" value="C:endoplasmic reticulum membrane"/>
    <property type="evidence" value="ECO:0007669"/>
    <property type="project" value="UniProtKB-SubCell"/>
</dbReference>
<evidence type="ECO:0000256" key="3">
    <source>
        <dbReference type="ARBA" id="ARBA00022670"/>
    </source>
</evidence>
<feature type="domain" description="CAAX prenyl protease 2/Lysostaphin resistance protein A-like" evidence="12">
    <location>
        <begin position="142"/>
        <end position="252"/>
    </location>
</feature>
<feature type="transmembrane region" description="Helical" evidence="11">
    <location>
        <begin position="54"/>
        <end position="73"/>
    </location>
</feature>
<comment type="similarity">
    <text evidence="2">Belongs to the peptidase U48 family.</text>
</comment>
<dbReference type="InterPro" id="IPR003675">
    <property type="entry name" value="Rce1/LyrA-like_dom"/>
</dbReference>
<evidence type="ECO:0000256" key="8">
    <source>
        <dbReference type="ARBA" id="ARBA00023136"/>
    </source>
</evidence>
<evidence type="ECO:0000259" key="12">
    <source>
        <dbReference type="Pfam" id="PF02517"/>
    </source>
</evidence>
<dbReference type="EC" id="3.4.26.1" evidence="10"/>
<keyword evidence="6" id="KW-0256">Endoplasmic reticulum</keyword>
<comment type="subcellular location">
    <subcellularLocation>
        <location evidence="1">Endoplasmic reticulum membrane</location>
        <topology evidence="1">Multi-pass membrane protein</topology>
    </subcellularLocation>
</comment>
<dbReference type="InterPro" id="IPR039731">
    <property type="entry name" value="Rce1"/>
</dbReference>
<keyword evidence="4 11" id="KW-0812">Transmembrane</keyword>
<evidence type="ECO:0000256" key="1">
    <source>
        <dbReference type="ARBA" id="ARBA00004477"/>
    </source>
</evidence>
<comment type="catalytic activity">
    <reaction evidence="9">
        <text>Hydrolyzes the peptide bond -P2-(S-farnesyl or geranylgeranyl)C-P1'-P2'-P3'-COOH where P1' and P2' are amino acids with aliphatic sidechains and P3' is any C-terminal residue.</text>
        <dbReference type="EC" id="3.4.26.1"/>
    </reaction>
</comment>
<dbReference type="GO" id="GO:0071586">
    <property type="term" value="P:CAAX-box protein processing"/>
    <property type="evidence" value="ECO:0007669"/>
    <property type="project" value="InterPro"/>
</dbReference>
<gene>
    <name evidence="13" type="ORF">RDB_LOCUS97263</name>
</gene>
<feature type="transmembrane region" description="Helical" evidence="11">
    <location>
        <begin position="100"/>
        <end position="120"/>
    </location>
</feature>
<evidence type="ECO:0000256" key="10">
    <source>
        <dbReference type="ARBA" id="ARBA00049729"/>
    </source>
</evidence>
<evidence type="ECO:0000313" key="13">
    <source>
        <dbReference type="EMBL" id="CAE6487599.1"/>
    </source>
</evidence>
<dbReference type="EMBL" id="CAJMXA010002815">
    <property type="protein sequence ID" value="CAE6487599.1"/>
    <property type="molecule type" value="Genomic_DNA"/>
</dbReference>
<feature type="transmembrane region" description="Helical" evidence="11">
    <location>
        <begin position="269"/>
        <end position="289"/>
    </location>
</feature>
<dbReference type="AlphaFoldDB" id="A0A8H3CQR5"/>
<dbReference type="GO" id="GO:0004222">
    <property type="term" value="F:metalloendopeptidase activity"/>
    <property type="evidence" value="ECO:0007669"/>
    <property type="project" value="InterPro"/>
</dbReference>
<keyword evidence="5" id="KW-0378">Hydrolase</keyword>
<evidence type="ECO:0000256" key="4">
    <source>
        <dbReference type="ARBA" id="ARBA00022692"/>
    </source>
</evidence>
<proteinExistence type="inferred from homology"/>
<dbReference type="Pfam" id="PF02517">
    <property type="entry name" value="Rce1-like"/>
    <property type="match status" value="1"/>
</dbReference>
<organism evidence="13 14">
    <name type="scientific">Rhizoctonia solani</name>
    <dbReference type="NCBI Taxonomy" id="456999"/>
    <lineage>
        <taxon>Eukaryota</taxon>
        <taxon>Fungi</taxon>
        <taxon>Dikarya</taxon>
        <taxon>Basidiomycota</taxon>
        <taxon>Agaricomycotina</taxon>
        <taxon>Agaricomycetes</taxon>
        <taxon>Cantharellales</taxon>
        <taxon>Ceratobasidiaceae</taxon>
        <taxon>Rhizoctonia</taxon>
    </lineage>
</organism>
<reference evidence="13" key="1">
    <citation type="submission" date="2021-01" db="EMBL/GenBank/DDBJ databases">
        <authorList>
            <person name="Kaushik A."/>
        </authorList>
    </citation>
    <scope>NUCLEOTIDE SEQUENCE</scope>
    <source>
        <strain evidence="13">AG6-10EEA</strain>
    </source>
</reference>
<dbReference type="PANTHER" id="PTHR13046:SF0">
    <property type="entry name" value="CAAX PRENYL PROTEASE 2"/>
    <property type="match status" value="1"/>
</dbReference>
<evidence type="ECO:0000256" key="6">
    <source>
        <dbReference type="ARBA" id="ARBA00022824"/>
    </source>
</evidence>
<keyword evidence="3" id="KW-0645">Protease</keyword>
<accession>A0A8H3CQR5</accession>
<dbReference type="Proteomes" id="UP000663853">
    <property type="component" value="Unassembled WGS sequence"/>
</dbReference>
<evidence type="ECO:0000256" key="2">
    <source>
        <dbReference type="ARBA" id="ARBA00006897"/>
    </source>
</evidence>
<name>A0A8H3CQR5_9AGAM</name>
<feature type="transmembrane region" description="Helical" evidence="11">
    <location>
        <begin position="14"/>
        <end position="33"/>
    </location>
</feature>
<evidence type="ECO:0000256" key="5">
    <source>
        <dbReference type="ARBA" id="ARBA00022801"/>
    </source>
</evidence>
<evidence type="ECO:0000256" key="7">
    <source>
        <dbReference type="ARBA" id="ARBA00022989"/>
    </source>
</evidence>
<evidence type="ECO:0000313" key="14">
    <source>
        <dbReference type="Proteomes" id="UP000663853"/>
    </source>
</evidence>
<keyword evidence="7 11" id="KW-1133">Transmembrane helix</keyword>
<evidence type="ECO:0000256" key="9">
    <source>
        <dbReference type="ARBA" id="ARBA00047280"/>
    </source>
</evidence>